<accession>A0ACC0RGD3</accession>
<dbReference type="Proteomes" id="UP001065298">
    <property type="component" value="Chromosome 1"/>
</dbReference>
<evidence type="ECO:0000313" key="1">
    <source>
        <dbReference type="EMBL" id="KAI8685206.1"/>
    </source>
</evidence>
<protein>
    <submittedName>
        <fullName evidence="1">Uncharacterized protein</fullName>
    </submittedName>
</protein>
<sequence length="1470" mass="160786">MLTSTWLATTLQVVGILMSVSLAVANSGNRLGASPYYLNPDACPERCSISGPEPGNWSVYPDLKQLKQCQETMFYAFSLYDPVDDGSTGHRIHACTSFGPDFSQLSNSTAVALSFAPVNASYEIGWWDEDFGLAASGIRSLTKQARRYLAHGHGATDKPTIMFAQSGQATIGLYVGQGLQSQVIGSSALKLFEDNLANLNVTTPTLAMQFCGPDLGGAHSFGLMVTSNATFGSLQNAVQSWANGTCLSFSQSTNMTGQVLYTTPLDKLADAKNSTKPSKLAITNSRNSGRHQHLHVRAECKTIQVNSGDSCAKLASRCGISASDFTKYNPGSKFCSELVPKQHVCCSKGDLPDLRPPKNSDGSCHAYKVQENDNCASIAIENGLKMEDLEKFNKKTWGWAGCERLFYKTIMCLSEGDPPFPDPISNAQCGPQKPGTEKSKDATDISDLNPCPLNACCNIWGQCGITKDFCTDTNTGAPGTAKENTNGCISNCGTKIVKGSGDGSVRVGYFQGYGMGRDCLYQDASQIDASKYTHLHFAFGTLTQDFDVEVGDKLSQYQFQEFKRVKNVKKILSFGGWDFSTNPATYAIFREGVKPANRLTMATKIANFIIKNDLEGVDIDWEYPGAPDIPGIPPAEKDEGKNYLAFLAVLRNLLKGRSLSIAAPSSYWYLKQFPIKDIAKVLDYIVYMTYDLHGQWDTENAFSQEGCDFGNCLRSQVNLTETQYSLAMITKAGVPSNKVIVGVTSFGRSFKMAEAGCYGPECLYTGDRLNSGAKKGKCTDTAGYIADAEIGDILKDKSRVVKHFVDSTSNSDILIYDDTEWVSYMSSSTKKVRENLYKSWGMGGTTDWAVDLQTYHDVPKPAKSWALFKEAVSQGKNPKEDFTRTGNWTDYYCTDPFVSRSKEYTVIERWRGLQADDAWKDVIRIYKDTDKAGGLIFSDSVAQTLNTGNGVDCGSISGAGCDTKSTCLNGMDAEDSGPAAEMIWDSFVYLHEMFAAFDFALYKAATGISFSLDDFGNKFAPIPEEEDNTWLLVLIDLVTIGTATAAGPFFNSFLKKLPYFAANAATHDNIKDTTMTLIGQSTTLAKDLLSSKESDWTPEKQASFNSYMGQIIKYWSGANVKALRWIFDGTDEAIDTLWNLISDGKLIGGPLYNGESTLKQEDDLQANIEKSFYGLNIPTLWRLSETYAFVLDSGYNCNEEYPVKDYLDEDTMDATSVCYEGRRYYLVYPKGDSEECSCSYIHTHCERTCKNNKFSAPPGLDSLDGTLFGGITKEDLIKGSVRTYNKNGKKNVAGDWDPTGDDSTFRDLLDVDITTPGLVRLPVCSPERAFQSWDTASKGSSPSYPCDIPPGKNECGDSTFVNETSDKSPLVKDCESIIKNIEGDGGTKWTTQVVGKNQRKIAAAGTCAFGVEATKVDGNVNFAFGGQDLIDIINTSVEKYSKDGKIGATGDLHCSGNVKQQPVHWAIYHT</sequence>
<organism evidence="1 2">
    <name type="scientific">Fusarium keratoplasticum</name>
    <dbReference type="NCBI Taxonomy" id="1328300"/>
    <lineage>
        <taxon>Eukaryota</taxon>
        <taxon>Fungi</taxon>
        <taxon>Dikarya</taxon>
        <taxon>Ascomycota</taxon>
        <taxon>Pezizomycotina</taxon>
        <taxon>Sordariomycetes</taxon>
        <taxon>Hypocreomycetidae</taxon>
        <taxon>Hypocreales</taxon>
        <taxon>Nectriaceae</taxon>
        <taxon>Fusarium</taxon>
        <taxon>Fusarium solani species complex</taxon>
    </lineage>
</organism>
<dbReference type="EMBL" id="CM046503">
    <property type="protein sequence ID" value="KAI8685206.1"/>
    <property type="molecule type" value="Genomic_DNA"/>
</dbReference>
<reference evidence="1" key="1">
    <citation type="submission" date="2022-06" db="EMBL/GenBank/DDBJ databases">
        <title>Fusarium solani species complex genomes reveal bases of compartmentalisation and animal pathogenesis.</title>
        <authorList>
            <person name="Tsai I.J."/>
        </authorList>
    </citation>
    <scope>NUCLEOTIDE SEQUENCE</scope>
    <source>
        <strain evidence="1">Fu6.1</strain>
    </source>
</reference>
<keyword evidence="2" id="KW-1185">Reference proteome</keyword>
<gene>
    <name evidence="1" type="ORF">NCS57_00189300</name>
</gene>
<proteinExistence type="predicted"/>
<name>A0ACC0RGD3_9HYPO</name>
<comment type="caution">
    <text evidence="1">The sequence shown here is derived from an EMBL/GenBank/DDBJ whole genome shotgun (WGS) entry which is preliminary data.</text>
</comment>
<evidence type="ECO:0000313" key="2">
    <source>
        <dbReference type="Proteomes" id="UP001065298"/>
    </source>
</evidence>